<name>A0AAE3MLF7_9FLAO</name>
<evidence type="ECO:0000313" key="3">
    <source>
        <dbReference type="Proteomes" id="UP001207116"/>
    </source>
</evidence>
<proteinExistence type="predicted"/>
<keyword evidence="1" id="KW-1133">Transmembrane helix</keyword>
<feature type="transmembrane region" description="Helical" evidence="1">
    <location>
        <begin position="118"/>
        <end position="138"/>
    </location>
</feature>
<dbReference type="SUPFAM" id="SSF48452">
    <property type="entry name" value="TPR-like"/>
    <property type="match status" value="1"/>
</dbReference>
<dbReference type="Proteomes" id="UP001207116">
    <property type="component" value="Unassembled WGS sequence"/>
</dbReference>
<keyword evidence="1" id="KW-0812">Transmembrane</keyword>
<protein>
    <recommendedName>
        <fullName evidence="4">Tetratricopeptide repeat protein</fullName>
    </recommendedName>
</protein>
<feature type="transmembrane region" description="Helical" evidence="1">
    <location>
        <begin position="21"/>
        <end position="41"/>
    </location>
</feature>
<feature type="transmembrane region" description="Helical" evidence="1">
    <location>
        <begin position="47"/>
        <end position="66"/>
    </location>
</feature>
<keyword evidence="3" id="KW-1185">Reference proteome</keyword>
<sequence>MNLKEFFQECREKDVFKNLSIYIVSSWVFLQVFALISEPLGFPKISLTYLLLILIIGFPIYVYFIWRYRIKEEHIEESDAATEALGKNLASSKSGIEIDPEKEALTLSAGIDRKFRKMYFIGLSVIVLLSALSTLFIVRNNLLPDKTPYLNSLLEAKSTDKIAILKFDNNTGDEQYDMVGKIAVDWIMHGITQYKVGEVISPKLVEDYSNILKASIIPSGENGILTEYLKPSKVIIGDYYLNKGNLLIQASLTDSNMDQTLMTFAPVECNPESPLDCIESLKQRVLGYLITDKDKKNNLQERPPTYKAYKSLLLAKEKGRAGESEEELRLLNQAIEEDSTYFEPKVLRVAYYYNDSDFVIADSLLSVLSKESTNNSRQLDLLNFYEAMLEGNNRNTFFYLQKEYNLSPRDPETNYSMMTLAQQFVNMPQAVDTIYEKMQMDDIDLDKCRWCEFRYYLKGLADLELGRPEEVVNLVAPFSKTGGNLFLKKILIKAYVMLGKKQEVDDLVANFKLVAKKDDWGDLTFYTAKEFLLVKDEEEAERYFLRIMQTFIPDDIKTEYEKELMAESYFFARQYPQAEKALKALLEGRTDDIKHQTYLAITYALTGREAQATEVMKRIEASRAPFQYGIVDYSFAQYYGALGNQDQALNYLLKAAAAGRRYLPDNYQYDIFLQDYKEQPKFKKVMQFWH</sequence>
<dbReference type="AlphaFoldDB" id="A0AAE3MLF7"/>
<dbReference type="InterPro" id="IPR011990">
    <property type="entry name" value="TPR-like_helical_dom_sf"/>
</dbReference>
<dbReference type="Gene3D" id="1.25.40.10">
    <property type="entry name" value="Tetratricopeptide repeat domain"/>
    <property type="match status" value="1"/>
</dbReference>
<reference evidence="2" key="1">
    <citation type="submission" date="2022-11" db="EMBL/GenBank/DDBJ databases">
        <title>The characterization of three novel Bacteroidetes species and genomic analysis of their roles in tidal elemental geochemical cycles.</title>
        <authorList>
            <person name="Ma K.-J."/>
        </authorList>
    </citation>
    <scope>NUCLEOTIDE SEQUENCE</scope>
    <source>
        <strain evidence="2">M415</strain>
    </source>
</reference>
<comment type="caution">
    <text evidence="2">The sequence shown here is derived from an EMBL/GenBank/DDBJ whole genome shotgun (WGS) entry which is preliminary data.</text>
</comment>
<organism evidence="2 3">
    <name type="scientific">Lentiprolixibacter aurantiacus</name>
    <dbReference type="NCBI Taxonomy" id="2993939"/>
    <lineage>
        <taxon>Bacteria</taxon>
        <taxon>Pseudomonadati</taxon>
        <taxon>Bacteroidota</taxon>
        <taxon>Flavobacteriia</taxon>
        <taxon>Flavobacteriales</taxon>
        <taxon>Flavobacteriaceae</taxon>
        <taxon>Lentiprolixibacter</taxon>
    </lineage>
</organism>
<evidence type="ECO:0000313" key="2">
    <source>
        <dbReference type="EMBL" id="MCX2719921.1"/>
    </source>
</evidence>
<keyword evidence="1" id="KW-0472">Membrane</keyword>
<evidence type="ECO:0008006" key="4">
    <source>
        <dbReference type="Google" id="ProtNLM"/>
    </source>
</evidence>
<dbReference type="RefSeq" id="WP_266013157.1">
    <property type="nucleotide sequence ID" value="NZ_JAPFQP010000003.1"/>
</dbReference>
<evidence type="ECO:0000256" key="1">
    <source>
        <dbReference type="SAM" id="Phobius"/>
    </source>
</evidence>
<gene>
    <name evidence="2" type="ORF">OO016_09935</name>
</gene>
<dbReference type="EMBL" id="JAPFQP010000003">
    <property type="protein sequence ID" value="MCX2719921.1"/>
    <property type="molecule type" value="Genomic_DNA"/>
</dbReference>
<accession>A0AAE3MLF7</accession>